<organism evidence="1 2">
    <name type="scientific">Aquitalea aquatica</name>
    <dbReference type="NCBI Taxonomy" id="3044273"/>
    <lineage>
        <taxon>Bacteria</taxon>
        <taxon>Pseudomonadati</taxon>
        <taxon>Pseudomonadota</taxon>
        <taxon>Betaproteobacteria</taxon>
        <taxon>Neisseriales</taxon>
        <taxon>Chromobacteriaceae</taxon>
        <taxon>Aquitalea</taxon>
    </lineage>
</organism>
<dbReference type="EMBL" id="JACERN010000031">
    <property type="protein sequence ID" value="MBA4709126.1"/>
    <property type="molecule type" value="Genomic_DNA"/>
</dbReference>
<dbReference type="AlphaFoldDB" id="A0A838Y373"/>
<dbReference type="Proteomes" id="UP000545606">
    <property type="component" value="Unassembled WGS sequence"/>
</dbReference>
<sequence length="285" mass="34638">MSSIIREDKLSRMFDRQITDHRFEDFLWFFINSKTEKFIHIEYGLNNRNKMADFLIQNPPLQKLAIDAANRGRLSENCLDWITEDKRQTDWLINYFCEIFKYNRQRLPKLLTERDTVIALIDHWDIENFEKSTFVNDAKFAWSARQDKDRVYDWFKKNEEEEERCRFAWVWLKESATYPKMSRLATRNHLELILLFEAISSSEDWIELTIEKIKKAWNQRRYRQNLKGKKQCNFILTENAINLLNRLSEKHDLTRAEIIEVLIKAEAEKETYISEKLRKRRLLLE</sequence>
<gene>
    <name evidence="1" type="ORF">H2Z84_12150</name>
</gene>
<evidence type="ECO:0000313" key="1">
    <source>
        <dbReference type="EMBL" id="MBA4709126.1"/>
    </source>
</evidence>
<name>A0A838Y373_9NEIS</name>
<proteinExistence type="predicted"/>
<comment type="caution">
    <text evidence="1">The sequence shown here is derived from an EMBL/GenBank/DDBJ whole genome shotgun (WGS) entry which is preliminary data.</text>
</comment>
<accession>A0A838Y373</accession>
<protein>
    <submittedName>
        <fullName evidence="1">Uncharacterized protein</fullName>
    </submittedName>
</protein>
<reference evidence="1 2" key="1">
    <citation type="submission" date="2020-07" db="EMBL/GenBank/DDBJ databases">
        <title>Draft genome sequence of violacein-producing bacteria and related species.</title>
        <authorList>
            <person name="Wilson H.S."/>
            <person name="De Leon M.E."/>
        </authorList>
    </citation>
    <scope>NUCLEOTIDE SEQUENCE [LARGE SCALE GENOMIC DNA]</scope>
    <source>
        <strain evidence="1 2">HSC-21Su07</strain>
    </source>
</reference>
<keyword evidence="2" id="KW-1185">Reference proteome</keyword>
<evidence type="ECO:0000313" key="2">
    <source>
        <dbReference type="Proteomes" id="UP000545606"/>
    </source>
</evidence>
<dbReference type="RefSeq" id="WP_181836207.1">
    <property type="nucleotide sequence ID" value="NZ_JACERN010000031.1"/>
</dbReference>